<dbReference type="EMBL" id="JASSZA010000005">
    <property type="protein sequence ID" value="KAK2112272.1"/>
    <property type="molecule type" value="Genomic_DNA"/>
</dbReference>
<evidence type="ECO:0000313" key="3">
    <source>
        <dbReference type="Proteomes" id="UP001266305"/>
    </source>
</evidence>
<organism evidence="2 3">
    <name type="scientific">Saguinus oedipus</name>
    <name type="common">Cotton-top tamarin</name>
    <name type="synonym">Oedipomidas oedipus</name>
    <dbReference type="NCBI Taxonomy" id="9490"/>
    <lineage>
        <taxon>Eukaryota</taxon>
        <taxon>Metazoa</taxon>
        <taxon>Chordata</taxon>
        <taxon>Craniata</taxon>
        <taxon>Vertebrata</taxon>
        <taxon>Euteleostomi</taxon>
        <taxon>Mammalia</taxon>
        <taxon>Eutheria</taxon>
        <taxon>Euarchontoglires</taxon>
        <taxon>Primates</taxon>
        <taxon>Haplorrhini</taxon>
        <taxon>Platyrrhini</taxon>
        <taxon>Cebidae</taxon>
        <taxon>Callitrichinae</taxon>
        <taxon>Saguinus</taxon>
    </lineage>
</organism>
<dbReference type="Proteomes" id="UP001266305">
    <property type="component" value="Unassembled WGS sequence"/>
</dbReference>
<gene>
    <name evidence="2" type="ORF">P7K49_012019</name>
</gene>
<dbReference type="InterPro" id="IPR031248">
    <property type="entry name" value="RNF213"/>
</dbReference>
<reference evidence="2 3" key="1">
    <citation type="submission" date="2023-05" db="EMBL/GenBank/DDBJ databases">
        <title>B98-5 Cell Line De Novo Hybrid Assembly: An Optical Mapping Approach.</title>
        <authorList>
            <person name="Kananen K."/>
            <person name="Auerbach J.A."/>
            <person name="Kautto E."/>
            <person name="Blachly J.S."/>
        </authorList>
    </citation>
    <scope>NUCLEOTIDE SEQUENCE [LARGE SCALE GENOMIC DNA]</scope>
    <source>
        <strain evidence="2">B95-8</strain>
        <tissue evidence="2">Cell line</tissue>
    </source>
</reference>
<name>A0ABQ9VSK7_SAGOE</name>
<protein>
    <submittedName>
        <fullName evidence="2">Uncharacterized protein</fullName>
    </submittedName>
</protein>
<feature type="region of interest" description="Disordered" evidence="1">
    <location>
        <begin position="85"/>
        <end position="117"/>
    </location>
</feature>
<evidence type="ECO:0000313" key="2">
    <source>
        <dbReference type="EMBL" id="KAK2112272.1"/>
    </source>
</evidence>
<dbReference type="PANTHER" id="PTHR22605:SF16">
    <property type="entry name" value="E3 UBIQUITIN-PROTEIN LIGASE RNF213"/>
    <property type="match status" value="1"/>
</dbReference>
<sequence>MAKEKECYLRQVKHFCTHGENDWHRVYLVRKLSSQRGMEFVQGLSKPGHPCQWVFPKEVIEQQVTTSGMVQCDALNVRSRQLPAQRCSPGVPCSRTSSSTEEEAPAKKAPDCPALGQKDHPGQMDWYLVYGSEYKALRDAVAKAVLECKPLGTETALKACGTPRALQAVHFLLALFREVAVLYRSHNESLHPTPEQREAVSQFIGECKILSSTDIMHFATSLVDNSLPLLRAGPSDSSLEGTVTEMAIHAAAVLLCGQNKVLEPLKNLAFFPADMAVRIGSDSTGLHQHPRQELVTMETELQPWALLSIFISLILEHTR</sequence>
<comment type="caution">
    <text evidence="2">The sequence shown here is derived from an EMBL/GenBank/DDBJ whole genome shotgun (WGS) entry which is preliminary data.</text>
</comment>
<evidence type="ECO:0000256" key="1">
    <source>
        <dbReference type="SAM" id="MobiDB-lite"/>
    </source>
</evidence>
<proteinExistence type="predicted"/>
<keyword evidence="3" id="KW-1185">Reference proteome</keyword>
<accession>A0ABQ9VSK7</accession>
<dbReference type="PANTHER" id="PTHR22605">
    <property type="entry name" value="RZ-TYPE DOMAIN-CONTAINING PROTEIN"/>
    <property type="match status" value="1"/>
</dbReference>